<dbReference type="Pfam" id="PF00535">
    <property type="entry name" value="Glycos_transf_2"/>
    <property type="match status" value="1"/>
</dbReference>
<dbReference type="SUPFAM" id="SSF53448">
    <property type="entry name" value="Nucleotide-diphospho-sugar transferases"/>
    <property type="match status" value="1"/>
</dbReference>
<dbReference type="InterPro" id="IPR001173">
    <property type="entry name" value="Glyco_trans_2-like"/>
</dbReference>
<dbReference type="PANTHER" id="PTHR43179">
    <property type="entry name" value="RHAMNOSYLTRANSFERASE WBBL"/>
    <property type="match status" value="1"/>
</dbReference>
<dbReference type="SUPFAM" id="SSF53756">
    <property type="entry name" value="UDP-Glycosyltransferase/glycogen phosphorylase"/>
    <property type="match status" value="1"/>
</dbReference>
<feature type="domain" description="Glycosyltransferase 2-like" evidence="1">
    <location>
        <begin position="189"/>
        <end position="355"/>
    </location>
</feature>
<dbReference type="Gene3D" id="3.90.550.10">
    <property type="entry name" value="Spore Coat Polysaccharide Biosynthesis Protein SpsA, Chain A"/>
    <property type="match status" value="1"/>
</dbReference>
<dbReference type="AlphaFoldDB" id="A0A1G7DK35"/>
<keyword evidence="2" id="KW-0808">Transferase</keyword>
<evidence type="ECO:0000313" key="3">
    <source>
        <dbReference type="Proteomes" id="UP000198925"/>
    </source>
</evidence>
<dbReference type="CDD" id="cd04186">
    <property type="entry name" value="GT_2_like_c"/>
    <property type="match status" value="1"/>
</dbReference>
<gene>
    <name evidence="2" type="ORF">SAMN04487779_104610</name>
</gene>
<dbReference type="GO" id="GO:0016740">
    <property type="term" value="F:transferase activity"/>
    <property type="evidence" value="ECO:0007669"/>
    <property type="project" value="UniProtKB-KW"/>
</dbReference>
<keyword evidence="3" id="KW-1185">Reference proteome</keyword>
<evidence type="ECO:0000259" key="1">
    <source>
        <dbReference type="Pfam" id="PF00535"/>
    </source>
</evidence>
<dbReference type="RefSeq" id="WP_090665294.1">
    <property type="nucleotide sequence ID" value="NZ_FMZX01000046.1"/>
</dbReference>
<dbReference type="CDD" id="cd03801">
    <property type="entry name" value="GT4_PimA-like"/>
    <property type="match status" value="1"/>
</dbReference>
<dbReference type="EMBL" id="FMZX01000046">
    <property type="protein sequence ID" value="SDE51125.1"/>
    <property type="molecule type" value="Genomic_DNA"/>
</dbReference>
<dbReference type="Pfam" id="PF13692">
    <property type="entry name" value="Glyco_trans_1_4"/>
    <property type="match status" value="1"/>
</dbReference>
<organism evidence="2 3">
    <name type="scientific">Belnapia rosea</name>
    <dbReference type="NCBI Taxonomy" id="938405"/>
    <lineage>
        <taxon>Bacteria</taxon>
        <taxon>Pseudomonadati</taxon>
        <taxon>Pseudomonadota</taxon>
        <taxon>Alphaproteobacteria</taxon>
        <taxon>Acetobacterales</taxon>
        <taxon>Roseomonadaceae</taxon>
        <taxon>Belnapia</taxon>
    </lineage>
</organism>
<dbReference type="Proteomes" id="UP000198925">
    <property type="component" value="Unassembled WGS sequence"/>
</dbReference>
<dbReference type="STRING" id="938405.SAMN02927895_05591"/>
<sequence length="817" mass="88593">MSRAVFHLDHADRKSLAGWAYDVDRPERHIRIIVLDGTEYLTEVTANTFRKDLEVAGIGTGDHAFHLALPSFLQQGPALRLRLIDADARAVLAVITLAADFEPADQLLGRLDEQLQRELGEARAQAEQSLTARTLLDGMLPLLDRLLQAAQPALAESPLPDGPFQAALAAARERFPPVSLREHAEPRVSIIIPVFGKFELTHACLATLSELPDTTPYEVILVDDGSADETLLAPLLIRHMRLLRNQSTLGFLRSCNAGAAMARGEFLYFLNNDTELQPGSLDALVALLEEEPETGVVGSKLINRDGTLQEAGGIILRLADGVNYGRGGDPLDGRFNYRRDADYVSGASLMTRRAVFDQLGGFDEEFLPAYYEDTDYCFRARAAGWRVRYQPRSAVIHLEGGTGGTDLTVGPKRHQVVNARRFLQRWRKVLLGHAPAATTIEVEKDRGAAFRVLFIDATVPTPRQDAGSAAAACHIRLLQRMGAKVALIAASHMGLQGEDGEALQDAGIEVLHHPFAWSVEEVLRRRKDEFDVIYLHRGEVAVRHITTCRALAPKARLVYSVADLHFLRLERQAELGDAGPPPAVVVRRDAEMAAILQADAVIVHSPAEASVLQACAADHVEVVPWAVPLVADGPGHAERQGLLFVGGFRHAPNGDGILWFVQRIWPGLRDMLPELTLTIVGSHMPAEIRALGEQPSITVAGYVEELGPLYAAHRLAVAPLRYGAGLKGKVIEALATGLPCIGTPIAYEGISLPCIGSVQAAGEDEFVLKLAALYEDAAAWDAVRQAGLAFARSEYSEAAVTAGLRRAIGSLEPRGAA</sequence>
<dbReference type="PANTHER" id="PTHR43179:SF7">
    <property type="entry name" value="RHAMNOSYLTRANSFERASE WBBL"/>
    <property type="match status" value="1"/>
</dbReference>
<dbReference type="InterPro" id="IPR029044">
    <property type="entry name" value="Nucleotide-diphossugar_trans"/>
</dbReference>
<evidence type="ECO:0000313" key="2">
    <source>
        <dbReference type="EMBL" id="SDE51125.1"/>
    </source>
</evidence>
<dbReference type="Gene3D" id="3.40.50.2000">
    <property type="entry name" value="Glycogen Phosphorylase B"/>
    <property type="match status" value="2"/>
</dbReference>
<accession>A0A1G7DK35</accession>
<proteinExistence type="predicted"/>
<name>A0A1G7DK35_9PROT</name>
<protein>
    <submittedName>
        <fullName evidence="2">Glycosyltransferase, GT2 family</fullName>
    </submittedName>
</protein>
<reference evidence="2 3" key="1">
    <citation type="submission" date="2016-10" db="EMBL/GenBank/DDBJ databases">
        <authorList>
            <person name="de Groot N.N."/>
        </authorList>
    </citation>
    <scope>NUCLEOTIDE SEQUENCE [LARGE SCALE GENOMIC DNA]</scope>
    <source>
        <strain evidence="2 3">CPCC 100156</strain>
    </source>
</reference>